<reference evidence="5" key="1">
    <citation type="journal article" date="2023" name="Mol. Phylogenet. Evol.">
        <title>Genome-scale phylogeny and comparative genomics of the fungal order Sordariales.</title>
        <authorList>
            <person name="Hensen N."/>
            <person name="Bonometti L."/>
            <person name="Westerberg I."/>
            <person name="Brannstrom I.O."/>
            <person name="Guillou S."/>
            <person name="Cros-Aarteil S."/>
            <person name="Calhoun S."/>
            <person name="Haridas S."/>
            <person name="Kuo A."/>
            <person name="Mondo S."/>
            <person name="Pangilinan J."/>
            <person name="Riley R."/>
            <person name="LaButti K."/>
            <person name="Andreopoulos B."/>
            <person name="Lipzen A."/>
            <person name="Chen C."/>
            <person name="Yan M."/>
            <person name="Daum C."/>
            <person name="Ng V."/>
            <person name="Clum A."/>
            <person name="Steindorff A."/>
            <person name="Ohm R.A."/>
            <person name="Martin F."/>
            <person name="Silar P."/>
            <person name="Natvig D.O."/>
            <person name="Lalanne C."/>
            <person name="Gautier V."/>
            <person name="Ament-Velasquez S.L."/>
            <person name="Kruys A."/>
            <person name="Hutchinson M.I."/>
            <person name="Powell A.J."/>
            <person name="Barry K."/>
            <person name="Miller A.N."/>
            <person name="Grigoriev I.V."/>
            <person name="Debuchy R."/>
            <person name="Gladieux P."/>
            <person name="Hiltunen Thoren M."/>
            <person name="Johannesson H."/>
        </authorList>
    </citation>
    <scope>NUCLEOTIDE SEQUENCE</scope>
    <source>
        <strain evidence="5">PSN293</strain>
    </source>
</reference>
<name>A0AAN6Y235_9PEZI</name>
<dbReference type="AlphaFoldDB" id="A0AAN6Y235"/>
<dbReference type="SUPFAM" id="SSF50685">
    <property type="entry name" value="Barwin-like endoglucanases"/>
    <property type="match status" value="1"/>
</dbReference>
<dbReference type="GO" id="GO:0005576">
    <property type="term" value="C:extracellular region"/>
    <property type="evidence" value="ECO:0007669"/>
    <property type="project" value="UniProtKB-SubCell"/>
</dbReference>
<evidence type="ECO:0000256" key="4">
    <source>
        <dbReference type="SAM" id="SignalP"/>
    </source>
</evidence>
<reference evidence="5" key="2">
    <citation type="submission" date="2023-05" db="EMBL/GenBank/DDBJ databases">
        <authorList>
            <consortium name="Lawrence Berkeley National Laboratory"/>
            <person name="Steindorff A."/>
            <person name="Hensen N."/>
            <person name="Bonometti L."/>
            <person name="Westerberg I."/>
            <person name="Brannstrom I.O."/>
            <person name="Guillou S."/>
            <person name="Cros-Aarteil S."/>
            <person name="Calhoun S."/>
            <person name="Haridas S."/>
            <person name="Kuo A."/>
            <person name="Mondo S."/>
            <person name="Pangilinan J."/>
            <person name="Riley R."/>
            <person name="Labutti K."/>
            <person name="Andreopoulos B."/>
            <person name="Lipzen A."/>
            <person name="Chen C."/>
            <person name="Yanf M."/>
            <person name="Daum C."/>
            <person name="Ng V."/>
            <person name="Clum A."/>
            <person name="Ohm R."/>
            <person name="Martin F."/>
            <person name="Silar P."/>
            <person name="Natvig D."/>
            <person name="Lalanne C."/>
            <person name="Gautier V."/>
            <person name="Ament-Velasquez S.L."/>
            <person name="Kruys A."/>
            <person name="Hutchinson M.I."/>
            <person name="Powell A.J."/>
            <person name="Barry K."/>
            <person name="Miller A.N."/>
            <person name="Grigoriev I.V."/>
            <person name="Debuchy R."/>
            <person name="Gladieux P."/>
            <person name="Thoren M.H."/>
            <person name="Johannesson H."/>
        </authorList>
    </citation>
    <scope>NUCLEOTIDE SEQUENCE</scope>
    <source>
        <strain evidence="5">PSN293</strain>
    </source>
</reference>
<gene>
    <name evidence="5" type="ORF">QBC37DRAFT_21825</name>
</gene>
<comment type="caution">
    <text evidence="5">The sequence shown here is derived from an EMBL/GenBank/DDBJ whole genome shotgun (WGS) entry which is preliminary data.</text>
</comment>
<comment type="subcellular location">
    <subcellularLocation>
        <location evidence="1">Secreted</location>
    </subcellularLocation>
</comment>
<dbReference type="Gene3D" id="2.40.40.10">
    <property type="entry name" value="RlpA-like domain"/>
    <property type="match status" value="1"/>
</dbReference>
<comment type="similarity">
    <text evidence="2">Belongs to the cerato-platanin family.</text>
</comment>
<evidence type="ECO:0000313" key="5">
    <source>
        <dbReference type="EMBL" id="KAK4211034.1"/>
    </source>
</evidence>
<protein>
    <submittedName>
        <fullName evidence="5">Eliciting plant response-like protein</fullName>
    </submittedName>
</protein>
<keyword evidence="3" id="KW-0964">Secreted</keyword>
<dbReference type="InterPro" id="IPR010829">
    <property type="entry name" value="Cerato-platanin"/>
</dbReference>
<evidence type="ECO:0000256" key="1">
    <source>
        <dbReference type="ARBA" id="ARBA00004613"/>
    </source>
</evidence>
<dbReference type="CDD" id="cd22778">
    <property type="entry name" value="DPBB_CEPL-like"/>
    <property type="match status" value="1"/>
</dbReference>
<dbReference type="EMBL" id="MU858159">
    <property type="protein sequence ID" value="KAK4211034.1"/>
    <property type="molecule type" value="Genomic_DNA"/>
</dbReference>
<feature type="chain" id="PRO_5042929479" evidence="4">
    <location>
        <begin position="19"/>
        <end position="138"/>
    </location>
</feature>
<proteinExistence type="inferred from homology"/>
<organism evidence="5 6">
    <name type="scientific">Rhypophila decipiens</name>
    <dbReference type="NCBI Taxonomy" id="261697"/>
    <lineage>
        <taxon>Eukaryota</taxon>
        <taxon>Fungi</taxon>
        <taxon>Dikarya</taxon>
        <taxon>Ascomycota</taxon>
        <taxon>Pezizomycotina</taxon>
        <taxon>Sordariomycetes</taxon>
        <taxon>Sordariomycetidae</taxon>
        <taxon>Sordariales</taxon>
        <taxon>Naviculisporaceae</taxon>
        <taxon>Rhypophila</taxon>
    </lineage>
</organism>
<keyword evidence="4" id="KW-0732">Signal</keyword>
<evidence type="ECO:0000256" key="2">
    <source>
        <dbReference type="ARBA" id="ARBA00010421"/>
    </source>
</evidence>
<evidence type="ECO:0000256" key="3">
    <source>
        <dbReference type="ARBA" id="ARBA00022525"/>
    </source>
</evidence>
<feature type="signal peptide" evidence="4">
    <location>
        <begin position="1"/>
        <end position="18"/>
    </location>
</feature>
<sequence length="138" mass="14371">MYFPKALAIFSLATTSLATSVSYDTGYDDAGRSLSVVSCSDGPNGLITKYGWQTQGQVKGFPNIGGVQAVGGWNSASCGTCWKATYKGNTIYVLAVDHAANGLNIGLGAMNKLTNNQAQFLGRIEADVSQVASSFCGL</sequence>
<dbReference type="Proteomes" id="UP001301769">
    <property type="component" value="Unassembled WGS sequence"/>
</dbReference>
<keyword evidence="6" id="KW-1185">Reference proteome</keyword>
<dbReference type="Pfam" id="PF07249">
    <property type="entry name" value="Cerato-platanin"/>
    <property type="match status" value="1"/>
</dbReference>
<accession>A0AAN6Y235</accession>
<dbReference type="InterPro" id="IPR036908">
    <property type="entry name" value="RlpA-like_sf"/>
</dbReference>
<evidence type="ECO:0000313" key="6">
    <source>
        <dbReference type="Proteomes" id="UP001301769"/>
    </source>
</evidence>